<organism evidence="1 2">
    <name type="scientific">Mythimna loreyi</name>
    <dbReference type="NCBI Taxonomy" id="667449"/>
    <lineage>
        <taxon>Eukaryota</taxon>
        <taxon>Metazoa</taxon>
        <taxon>Ecdysozoa</taxon>
        <taxon>Arthropoda</taxon>
        <taxon>Hexapoda</taxon>
        <taxon>Insecta</taxon>
        <taxon>Pterygota</taxon>
        <taxon>Neoptera</taxon>
        <taxon>Endopterygota</taxon>
        <taxon>Lepidoptera</taxon>
        <taxon>Glossata</taxon>
        <taxon>Ditrysia</taxon>
        <taxon>Noctuoidea</taxon>
        <taxon>Noctuidae</taxon>
        <taxon>Noctuinae</taxon>
        <taxon>Hadenini</taxon>
        <taxon>Mythimna</taxon>
    </lineage>
</organism>
<name>A0ACC2QFI0_9NEOP</name>
<comment type="caution">
    <text evidence="1">The sequence shown here is derived from an EMBL/GenBank/DDBJ whole genome shotgun (WGS) entry which is preliminary data.</text>
</comment>
<evidence type="ECO:0000313" key="2">
    <source>
        <dbReference type="Proteomes" id="UP001231649"/>
    </source>
</evidence>
<dbReference type="EMBL" id="CM056793">
    <property type="protein sequence ID" value="KAJ8715267.1"/>
    <property type="molecule type" value="Genomic_DNA"/>
</dbReference>
<keyword evidence="2" id="KW-1185">Reference proteome</keyword>
<reference evidence="1" key="1">
    <citation type="submission" date="2023-03" db="EMBL/GenBank/DDBJ databases">
        <title>Chromosome-level genomes of two armyworms, Mythimna separata and Mythimna loreyi, provide insights into the biosynthesis and reception of sex pheromones.</title>
        <authorList>
            <person name="Zhao H."/>
        </authorList>
    </citation>
    <scope>NUCLEOTIDE SEQUENCE</scope>
    <source>
        <strain evidence="1">BeijingLab</strain>
    </source>
</reference>
<accession>A0ACC2QFI0</accession>
<protein>
    <submittedName>
        <fullName evidence="1">Uncharacterized protein</fullName>
    </submittedName>
</protein>
<dbReference type="Proteomes" id="UP001231649">
    <property type="component" value="Chromosome 17"/>
</dbReference>
<evidence type="ECO:0000313" key="1">
    <source>
        <dbReference type="EMBL" id="KAJ8715267.1"/>
    </source>
</evidence>
<gene>
    <name evidence="1" type="ORF">PYW08_005248</name>
</gene>
<proteinExistence type="predicted"/>
<sequence length="572" mass="64622">MLQLPPFYKHYDRTPLDSVYKALRNKDLADCVLQATRALEQSNNWLEFRHEEKSASESLEHGIQGKEAFCKGDYQMALVKYNMALMRAPPGSEAMRLSYYSRAELLLETEQFQACVKDVDTCLALNCSDGMALKLRRMKKIASRGAVIEQEAAKLAFNPFAEEFFKLKGTHNPDIPCATSDVEINMKSGQLKVVAARDIPVGTVVAVETAFVGATNDKNHVTSCHYCHKMDLNLMPCEGCCFAMFCDKQCKENSIQDGHNFECKIIHMIIDDIKLPVKATLKIRQLCNSWDEFITASNELGIERMEKSSIAEIFGSQKFSLLNSHYDTHFVYGTMFNRCMYIANIIHYLDIHTSFLPDSPEEKSAAIRAVSRVMMHLALYCTKVLLLLSTESCTENRVLLHFQPNKGYFPFIGNLPNSCVPNTFVAGLRNSAALITLRPVKKGAELNISYLGHWLHLDPTALLYRPIKLFVHYRAVCEDCVVCSGRKGNISLNSHLTDTQQKAFKKFMTYASSMGNFSKTIKSDYKETCNILSALSDAPYSKVYAKAFVTFVHCVMFCVQEKFPNVIMNESM</sequence>